<keyword evidence="2" id="KW-1185">Reference proteome</keyword>
<dbReference type="AlphaFoldDB" id="A0A3Q8X8R4"/>
<sequence length="126" mass="13778">MPYTTGWVTNTTEFGTAASNIVVNIKNNNQTNSTSFIVKVFASVDSSTFNHLYSQSINLAPRSSQVTTFFIAGNVAYDAQYDEVTPALLGDTVLTVYGIDPVGNLVTNQRFTPPEFTFINTFSSPF</sequence>
<dbReference type="Proteomes" id="UP000272528">
    <property type="component" value="Chromosome"/>
</dbReference>
<reference evidence="2" key="1">
    <citation type="submission" date="2018-12" db="EMBL/GenBank/DDBJ databases">
        <title>Genome sequence of Peanibacillus sp.</title>
        <authorList>
            <person name="Subramani G."/>
            <person name="Srinivasan S."/>
            <person name="Kim M.K."/>
        </authorList>
    </citation>
    <scope>NUCLEOTIDE SEQUENCE [LARGE SCALE GENOMIC DNA]</scope>
    <source>
        <strain evidence="2">18JY67-1</strain>
    </source>
</reference>
<dbReference type="KEGG" id="palb:EJC50_27715"/>
<dbReference type="OrthoDB" id="2645706at2"/>
<name>A0A3Q8X8R4_9BACL</name>
<protein>
    <submittedName>
        <fullName evidence="1">Uncharacterized protein</fullName>
    </submittedName>
</protein>
<evidence type="ECO:0000313" key="1">
    <source>
        <dbReference type="EMBL" id="AZN43064.1"/>
    </source>
</evidence>
<organism evidence="1 2">
    <name type="scientific">Paenibacillus albus</name>
    <dbReference type="NCBI Taxonomy" id="2495582"/>
    <lineage>
        <taxon>Bacteria</taxon>
        <taxon>Bacillati</taxon>
        <taxon>Bacillota</taxon>
        <taxon>Bacilli</taxon>
        <taxon>Bacillales</taxon>
        <taxon>Paenibacillaceae</taxon>
        <taxon>Paenibacillus</taxon>
    </lineage>
</organism>
<evidence type="ECO:0000313" key="2">
    <source>
        <dbReference type="Proteomes" id="UP000272528"/>
    </source>
</evidence>
<dbReference type="RefSeq" id="WP_126019289.1">
    <property type="nucleotide sequence ID" value="NZ_CP034437.1"/>
</dbReference>
<dbReference type="EMBL" id="CP034437">
    <property type="protein sequence ID" value="AZN43064.1"/>
    <property type="molecule type" value="Genomic_DNA"/>
</dbReference>
<proteinExistence type="predicted"/>
<accession>A0A3Q8X8R4</accession>
<gene>
    <name evidence="1" type="ORF">EJC50_27715</name>
</gene>